<protein>
    <submittedName>
        <fullName evidence="1">Uncharacterized protein</fullName>
    </submittedName>
</protein>
<dbReference type="AlphaFoldDB" id="A0A7J6VER2"/>
<gene>
    <name evidence="1" type="ORF">FRX31_026846</name>
</gene>
<dbReference type="EMBL" id="JABWDY010033248">
    <property type="protein sequence ID" value="KAF5183569.1"/>
    <property type="molecule type" value="Genomic_DNA"/>
</dbReference>
<organism evidence="1 2">
    <name type="scientific">Thalictrum thalictroides</name>
    <name type="common">Rue-anemone</name>
    <name type="synonym">Anemone thalictroides</name>
    <dbReference type="NCBI Taxonomy" id="46969"/>
    <lineage>
        <taxon>Eukaryota</taxon>
        <taxon>Viridiplantae</taxon>
        <taxon>Streptophyta</taxon>
        <taxon>Embryophyta</taxon>
        <taxon>Tracheophyta</taxon>
        <taxon>Spermatophyta</taxon>
        <taxon>Magnoliopsida</taxon>
        <taxon>Ranunculales</taxon>
        <taxon>Ranunculaceae</taxon>
        <taxon>Thalictroideae</taxon>
        <taxon>Thalictrum</taxon>
    </lineage>
</organism>
<reference evidence="1 2" key="1">
    <citation type="submission" date="2020-06" db="EMBL/GenBank/DDBJ databases">
        <title>Transcriptomic and genomic resources for Thalictrum thalictroides and T. hernandezii: Facilitating candidate gene discovery in an emerging model plant lineage.</title>
        <authorList>
            <person name="Arias T."/>
            <person name="Riano-Pachon D.M."/>
            <person name="Di Stilio V.S."/>
        </authorList>
    </citation>
    <scope>NUCLEOTIDE SEQUENCE [LARGE SCALE GENOMIC DNA]</scope>
    <source>
        <strain evidence="2">cv. WT478/WT964</strain>
        <tissue evidence="1">Leaves</tissue>
    </source>
</reference>
<proteinExistence type="predicted"/>
<sequence>MFACETAKFEIQVDLQFGFSGTLHYTLKSSNEVKAFIFKSSIELEDLVEGDDDDNDNVDDLQQLHKCGPYFHVEKKYCTAGVLLDATNLNIVGMKFGKCHSMELAHVLPIQEIVARLHPKSQNNDHTDIQPRLIMEDTHRDIPTPPLRMYRISHNKCLYINQLLCCENDDE</sequence>
<accession>A0A7J6VER2</accession>
<dbReference type="Proteomes" id="UP000554482">
    <property type="component" value="Unassembled WGS sequence"/>
</dbReference>
<evidence type="ECO:0000313" key="1">
    <source>
        <dbReference type="EMBL" id="KAF5183569.1"/>
    </source>
</evidence>
<name>A0A7J6VER2_THATH</name>
<comment type="caution">
    <text evidence="1">The sequence shown here is derived from an EMBL/GenBank/DDBJ whole genome shotgun (WGS) entry which is preliminary data.</text>
</comment>
<keyword evidence="2" id="KW-1185">Reference proteome</keyword>
<evidence type="ECO:0000313" key="2">
    <source>
        <dbReference type="Proteomes" id="UP000554482"/>
    </source>
</evidence>